<gene>
    <name evidence="1" type="ORF">IHE45_19G049300</name>
</gene>
<keyword evidence="2" id="KW-1185">Reference proteome</keyword>
<sequence length="339" mass="39325">MGSIRERRVMDNAIDDSGRGQRNRRINQARHEGAANDIPEYAPETEGDQNAQLSQGNQSGVLQLVEAFTRALTDITKKGNLHNGILEFKKLDPPAFKGSADPLDADEWLEEIEKIFSVTNLDDDQKVLYATFMLQGAAYNWWKMEKHTHELNPEPYTWEKFKTTFYNRYFPRYLRHQKEKEFINLQQEEMSVYEYENEFYRLVKYSLEIFSTEETRVQWFQQGLKPEIQLGLAPFEFETVSEVASKAKLVEWRLNEVKNETERHQRKRFRSTNLQVGEDGPPKKLDTQGRDGKSTLDNGGQCCRCGGFHDETNCHLNSRACFGCGQKGHLVADCPHKRS</sequence>
<evidence type="ECO:0000313" key="1">
    <source>
        <dbReference type="EMBL" id="KAH7652927.1"/>
    </source>
</evidence>
<proteinExistence type="predicted"/>
<evidence type="ECO:0000313" key="2">
    <source>
        <dbReference type="Proteomes" id="UP000827976"/>
    </source>
</evidence>
<accession>A0ACB7TXZ8</accession>
<reference evidence="2" key="1">
    <citation type="journal article" date="2022" name="Nat. Commun.">
        <title>Chromosome evolution and the genetic basis of agronomically important traits in greater yam.</title>
        <authorList>
            <person name="Bredeson J.V."/>
            <person name="Lyons J.B."/>
            <person name="Oniyinde I.O."/>
            <person name="Okereke N.R."/>
            <person name="Kolade O."/>
            <person name="Nnabue I."/>
            <person name="Nwadili C.O."/>
            <person name="Hribova E."/>
            <person name="Parker M."/>
            <person name="Nwogha J."/>
            <person name="Shu S."/>
            <person name="Carlson J."/>
            <person name="Kariba R."/>
            <person name="Muthemba S."/>
            <person name="Knop K."/>
            <person name="Barton G.J."/>
            <person name="Sherwood A.V."/>
            <person name="Lopez-Montes A."/>
            <person name="Asiedu R."/>
            <person name="Jamnadass R."/>
            <person name="Muchugi A."/>
            <person name="Goodstein D."/>
            <person name="Egesi C.N."/>
            <person name="Featherston J."/>
            <person name="Asfaw A."/>
            <person name="Simpson G.G."/>
            <person name="Dolezel J."/>
            <person name="Hendre P.S."/>
            <person name="Van Deynze A."/>
            <person name="Kumar P.L."/>
            <person name="Obidiegwu J.E."/>
            <person name="Bhattacharjee R."/>
            <person name="Rokhsar D.S."/>
        </authorList>
    </citation>
    <scope>NUCLEOTIDE SEQUENCE [LARGE SCALE GENOMIC DNA]</scope>
    <source>
        <strain evidence="2">cv. TDa95/00328</strain>
    </source>
</reference>
<protein>
    <submittedName>
        <fullName evidence="1">Zinc finger CCHC-type protein</fullName>
    </submittedName>
</protein>
<name>A0ACB7TXZ8_DIOAL</name>
<organism evidence="1 2">
    <name type="scientific">Dioscorea alata</name>
    <name type="common">Purple yam</name>
    <dbReference type="NCBI Taxonomy" id="55571"/>
    <lineage>
        <taxon>Eukaryota</taxon>
        <taxon>Viridiplantae</taxon>
        <taxon>Streptophyta</taxon>
        <taxon>Embryophyta</taxon>
        <taxon>Tracheophyta</taxon>
        <taxon>Spermatophyta</taxon>
        <taxon>Magnoliopsida</taxon>
        <taxon>Liliopsida</taxon>
        <taxon>Dioscoreales</taxon>
        <taxon>Dioscoreaceae</taxon>
        <taxon>Dioscorea</taxon>
    </lineage>
</organism>
<dbReference type="EMBL" id="CM037029">
    <property type="protein sequence ID" value="KAH7652927.1"/>
    <property type="molecule type" value="Genomic_DNA"/>
</dbReference>
<comment type="caution">
    <text evidence="1">The sequence shown here is derived from an EMBL/GenBank/DDBJ whole genome shotgun (WGS) entry which is preliminary data.</text>
</comment>
<dbReference type="Proteomes" id="UP000827976">
    <property type="component" value="Chromosome 19"/>
</dbReference>